<evidence type="ECO:0000259" key="16">
    <source>
        <dbReference type="PROSITE" id="PS50198"/>
    </source>
</evidence>
<dbReference type="Pfam" id="PF13624">
    <property type="entry name" value="SurA_N_3"/>
    <property type="match status" value="1"/>
</dbReference>
<evidence type="ECO:0000256" key="13">
    <source>
        <dbReference type="ARBA" id="ARBA00042775"/>
    </source>
</evidence>
<evidence type="ECO:0000313" key="17">
    <source>
        <dbReference type="EMBL" id="GGO13562.1"/>
    </source>
</evidence>
<dbReference type="GO" id="GO:0016853">
    <property type="term" value="F:isomerase activity"/>
    <property type="evidence" value="ECO:0007669"/>
    <property type="project" value="UniProtKB-KW"/>
</dbReference>
<evidence type="ECO:0000256" key="9">
    <source>
        <dbReference type="ARBA" id="ARBA00030642"/>
    </source>
</evidence>
<name>A0ABQ2LE93_9PROT</name>
<feature type="domain" description="PpiC" evidence="16">
    <location>
        <begin position="266"/>
        <end position="359"/>
    </location>
</feature>
<comment type="similarity">
    <text evidence="11">Belongs to the PpiD chaperone family.</text>
</comment>
<feature type="transmembrane region" description="Helical" evidence="15">
    <location>
        <begin position="12"/>
        <end position="30"/>
    </location>
</feature>
<dbReference type="InterPro" id="IPR052029">
    <property type="entry name" value="PpiD_chaperone"/>
</dbReference>
<dbReference type="InterPro" id="IPR027304">
    <property type="entry name" value="Trigger_fact/SurA_dom_sf"/>
</dbReference>
<evidence type="ECO:0000313" key="18">
    <source>
        <dbReference type="Proteomes" id="UP000602381"/>
    </source>
</evidence>
<dbReference type="Gene3D" id="1.10.4030.10">
    <property type="entry name" value="Porin chaperone SurA, peptide-binding domain"/>
    <property type="match status" value="1"/>
</dbReference>
<proteinExistence type="inferred from homology"/>
<keyword evidence="8" id="KW-0143">Chaperone</keyword>
<evidence type="ECO:0000256" key="4">
    <source>
        <dbReference type="ARBA" id="ARBA00022519"/>
    </source>
</evidence>
<evidence type="ECO:0000256" key="7">
    <source>
        <dbReference type="ARBA" id="ARBA00023136"/>
    </source>
</evidence>
<evidence type="ECO:0000256" key="3">
    <source>
        <dbReference type="ARBA" id="ARBA00022475"/>
    </source>
</evidence>
<evidence type="ECO:0000256" key="12">
    <source>
        <dbReference type="ARBA" id="ARBA00040743"/>
    </source>
</evidence>
<dbReference type="PANTHER" id="PTHR47529">
    <property type="entry name" value="PEPTIDYL-PROLYL CIS-TRANS ISOMERASE D"/>
    <property type="match status" value="1"/>
</dbReference>
<accession>A0ABQ2LE93</accession>
<dbReference type="EMBL" id="BMOV01000006">
    <property type="protein sequence ID" value="GGO13562.1"/>
    <property type="molecule type" value="Genomic_DNA"/>
</dbReference>
<comment type="caution">
    <text evidence="17">The sequence shown here is derived from an EMBL/GenBank/DDBJ whole genome shotgun (WGS) entry which is preliminary data.</text>
</comment>
<keyword evidence="6 15" id="KW-1133">Transmembrane helix</keyword>
<keyword evidence="5 15" id="KW-0812">Transmembrane</keyword>
<dbReference type="Proteomes" id="UP000602381">
    <property type="component" value="Unassembled WGS sequence"/>
</dbReference>
<keyword evidence="14 17" id="KW-0413">Isomerase</keyword>
<evidence type="ECO:0000256" key="2">
    <source>
        <dbReference type="ARBA" id="ARBA00018370"/>
    </source>
</evidence>
<dbReference type="PANTHER" id="PTHR47529:SF1">
    <property type="entry name" value="PERIPLASMIC CHAPERONE PPID"/>
    <property type="match status" value="1"/>
</dbReference>
<evidence type="ECO:0000256" key="6">
    <source>
        <dbReference type="ARBA" id="ARBA00022989"/>
    </source>
</evidence>
<dbReference type="InterPro" id="IPR000297">
    <property type="entry name" value="PPIase_PpiC"/>
</dbReference>
<dbReference type="SUPFAM" id="SSF54534">
    <property type="entry name" value="FKBP-like"/>
    <property type="match status" value="1"/>
</dbReference>
<evidence type="ECO:0000256" key="1">
    <source>
        <dbReference type="ARBA" id="ARBA00004382"/>
    </source>
</evidence>
<keyword evidence="4" id="KW-0997">Cell inner membrane</keyword>
<keyword evidence="18" id="KW-1185">Reference proteome</keyword>
<comment type="subcellular location">
    <subcellularLocation>
        <location evidence="1">Cell inner membrane</location>
        <topology evidence="1">Single-pass type II membrane protein</topology>
        <orientation evidence="1">Periplasmic side</orientation>
    </subcellularLocation>
</comment>
<evidence type="ECO:0000256" key="15">
    <source>
        <dbReference type="SAM" id="Phobius"/>
    </source>
</evidence>
<organism evidence="17 18">
    <name type="scientific">Iodidimonas muriae</name>
    <dbReference type="NCBI Taxonomy" id="261467"/>
    <lineage>
        <taxon>Bacteria</taxon>
        <taxon>Pseudomonadati</taxon>
        <taxon>Pseudomonadota</taxon>
        <taxon>Alphaproteobacteria</taxon>
        <taxon>Iodidimonadales</taxon>
        <taxon>Iodidimonadaceae</taxon>
        <taxon>Iodidimonas</taxon>
    </lineage>
</organism>
<sequence length="637" mass="69712">MLSAIRGTLGSFVVLTLLGLLIASFALWGIPDLFSNTGGRAVVTIGDQEIDVVEFDRAYGQRLRQMEAQFGQVIDREQAAAIGIPQQVLQQLVSERSFNMHAKELGLRGSNRQVVTTIHEVEAFEGFDGRFDRTAYENQLAQAGVTPGEFETSLRNDLMRRQLVEALVAAKPAPDALAKSLFRYRNESRKATILSVSAQEVGTVDLPTEDELRAAFDVEKGRFMTPAYKVVAVAEISPASVAKPDEVTDEELEEGYAARLAEFQTPELRDVDLVSFGVNDKELAETFVSRIEAGEPFDTVLSDMTDFQPDEIALGDMSHSDIEQDYNTKVADAVFALTEPGLSAPAQSVFGWHIFRVRSITEPVNRPLDQVANILRQEIAEEKALDAVYDVSVEAEEMLARGAGLQEIATNLQLVFEQATVSREGLLQTGGVVQGAISRHLSDVWALEIDEPVMLEPTDDGGFTLMDVTDEIPPQQRPFIEVQDQLRENLIAERQLAKAGEKAEELAQSLRSGEPIATLAETAGADLLETDWITRSGIGRSNQVAPIVGRLMFQMPVGDVAVERAASGDGYVVVRLDDKKPGNPQTDAAEYEALLDSLSTAMLNDALVQYESALRKDYGVEVNTNLLQQVINPQGAL</sequence>
<dbReference type="InterPro" id="IPR046357">
    <property type="entry name" value="PPIase_dom_sf"/>
</dbReference>
<protein>
    <recommendedName>
        <fullName evidence="2">Parvulin-like PPIase</fullName>
    </recommendedName>
    <alternativeName>
        <fullName evidence="9">Peptidyl-prolyl cis-trans isomerase plp</fullName>
    </alternativeName>
    <alternativeName>
        <fullName evidence="12">Periplasmic chaperone PpiD</fullName>
    </alternativeName>
    <alternativeName>
        <fullName evidence="13">Periplasmic folding chaperone</fullName>
    </alternativeName>
    <alternativeName>
        <fullName evidence="10">Rotamase plp</fullName>
    </alternativeName>
</protein>
<dbReference type="RefSeq" id="WP_188873859.1">
    <property type="nucleotide sequence ID" value="NZ_BMOV01000006.1"/>
</dbReference>
<dbReference type="Gene3D" id="3.10.50.40">
    <property type="match status" value="2"/>
</dbReference>
<gene>
    <name evidence="17" type="primary">ppiD</name>
    <name evidence="17" type="ORF">GCM10007972_19850</name>
</gene>
<keyword evidence="7 15" id="KW-0472">Membrane</keyword>
<evidence type="ECO:0000256" key="10">
    <source>
        <dbReference type="ARBA" id="ARBA00031484"/>
    </source>
</evidence>
<keyword evidence="14" id="KW-0697">Rotamase</keyword>
<evidence type="ECO:0000256" key="11">
    <source>
        <dbReference type="ARBA" id="ARBA00038408"/>
    </source>
</evidence>
<reference evidence="18" key="1">
    <citation type="journal article" date="2019" name="Int. J. Syst. Evol. Microbiol.">
        <title>The Global Catalogue of Microorganisms (GCM) 10K type strain sequencing project: providing services to taxonomists for standard genome sequencing and annotation.</title>
        <authorList>
            <consortium name="The Broad Institute Genomics Platform"/>
            <consortium name="The Broad Institute Genome Sequencing Center for Infectious Disease"/>
            <person name="Wu L."/>
            <person name="Ma J."/>
        </authorList>
    </citation>
    <scope>NUCLEOTIDE SEQUENCE [LARGE SCALE GENOMIC DNA]</scope>
    <source>
        <strain evidence="18">JCM 17843</strain>
    </source>
</reference>
<evidence type="ECO:0000256" key="8">
    <source>
        <dbReference type="ARBA" id="ARBA00023186"/>
    </source>
</evidence>
<evidence type="ECO:0000256" key="5">
    <source>
        <dbReference type="ARBA" id="ARBA00022692"/>
    </source>
</evidence>
<dbReference type="PROSITE" id="PS50198">
    <property type="entry name" value="PPIC_PPIASE_2"/>
    <property type="match status" value="1"/>
</dbReference>
<dbReference type="SUPFAM" id="SSF109998">
    <property type="entry name" value="Triger factor/SurA peptide-binding domain-like"/>
    <property type="match status" value="1"/>
</dbReference>
<keyword evidence="3" id="KW-1003">Cell membrane</keyword>
<evidence type="ECO:0000256" key="14">
    <source>
        <dbReference type="PROSITE-ProRule" id="PRU00278"/>
    </source>
</evidence>
<dbReference type="Pfam" id="PF13145">
    <property type="entry name" value="Rotamase_2"/>
    <property type="match status" value="1"/>
</dbReference>